<evidence type="ECO:0000259" key="2">
    <source>
        <dbReference type="SMART" id="SM00199"/>
    </source>
</evidence>
<feature type="domain" description="Chemokine interleukin-8-like" evidence="2">
    <location>
        <begin position="62"/>
        <end position="121"/>
    </location>
</feature>
<dbReference type="PANTHER" id="PTHR12015">
    <property type="entry name" value="SMALL INDUCIBLE CYTOKINE A"/>
    <property type="match status" value="1"/>
</dbReference>
<dbReference type="CDD" id="cd00272">
    <property type="entry name" value="Chemokine_CC"/>
    <property type="match status" value="1"/>
</dbReference>
<dbReference type="SUPFAM" id="SSF54117">
    <property type="entry name" value="Interleukin 8-like chemokines"/>
    <property type="match status" value="1"/>
</dbReference>
<dbReference type="InterPro" id="IPR036048">
    <property type="entry name" value="Interleukin_8-like_sf"/>
</dbReference>
<dbReference type="GO" id="GO:0005615">
    <property type="term" value="C:extracellular space"/>
    <property type="evidence" value="ECO:0007669"/>
    <property type="project" value="UniProtKB-KW"/>
</dbReference>
<dbReference type="Proteomes" id="UP000261480">
    <property type="component" value="Unplaced"/>
</dbReference>
<dbReference type="Gene3D" id="2.40.50.40">
    <property type="match status" value="1"/>
</dbReference>
<evidence type="ECO:0000256" key="1">
    <source>
        <dbReference type="ARBA" id="ARBA00022514"/>
    </source>
</evidence>
<proteinExistence type="predicted"/>
<reference evidence="3" key="1">
    <citation type="submission" date="2025-08" db="UniProtKB">
        <authorList>
            <consortium name="Ensembl"/>
        </authorList>
    </citation>
    <scope>IDENTIFICATION</scope>
</reference>
<dbReference type="InterPro" id="IPR001811">
    <property type="entry name" value="Chemokine_IL8-like_dom"/>
</dbReference>
<dbReference type="SMART" id="SM00199">
    <property type="entry name" value="SCY"/>
    <property type="match status" value="1"/>
</dbReference>
<accession>A0A3B3Z4P1</accession>
<protein>
    <recommendedName>
        <fullName evidence="2">Chemokine interleukin-8-like domain-containing protein</fullName>
    </recommendedName>
</protein>
<evidence type="ECO:0000313" key="3">
    <source>
        <dbReference type="Ensembl" id="ENSPMEP00000034479.1"/>
    </source>
</evidence>
<dbReference type="Ensembl" id="ENSPMET00000030230.1">
    <property type="protein sequence ID" value="ENSPMEP00000034479.1"/>
    <property type="gene ID" value="ENSPMEG00000023710.1"/>
</dbReference>
<keyword evidence="1" id="KW-0202">Cytokine</keyword>
<name>A0A3B3Z4P1_9TELE</name>
<organism evidence="3 4">
    <name type="scientific">Poecilia mexicana</name>
    <dbReference type="NCBI Taxonomy" id="48701"/>
    <lineage>
        <taxon>Eukaryota</taxon>
        <taxon>Metazoa</taxon>
        <taxon>Chordata</taxon>
        <taxon>Craniata</taxon>
        <taxon>Vertebrata</taxon>
        <taxon>Euteleostomi</taxon>
        <taxon>Actinopterygii</taxon>
        <taxon>Neopterygii</taxon>
        <taxon>Teleostei</taxon>
        <taxon>Neoteleostei</taxon>
        <taxon>Acanthomorphata</taxon>
        <taxon>Ovalentaria</taxon>
        <taxon>Atherinomorphae</taxon>
        <taxon>Cyprinodontiformes</taxon>
        <taxon>Poeciliidae</taxon>
        <taxon>Poeciliinae</taxon>
        <taxon>Poecilia</taxon>
    </lineage>
</organism>
<dbReference type="GO" id="GO:0006955">
    <property type="term" value="P:immune response"/>
    <property type="evidence" value="ECO:0007669"/>
    <property type="project" value="InterPro"/>
</dbReference>
<dbReference type="Pfam" id="PF00048">
    <property type="entry name" value="IL8"/>
    <property type="match status" value="1"/>
</dbReference>
<dbReference type="AlphaFoldDB" id="A0A3B3Z4P1"/>
<dbReference type="GO" id="GO:0008009">
    <property type="term" value="F:chemokine activity"/>
    <property type="evidence" value="ECO:0007669"/>
    <property type="project" value="InterPro"/>
</dbReference>
<evidence type="ECO:0000313" key="4">
    <source>
        <dbReference type="Proteomes" id="UP000261480"/>
    </source>
</evidence>
<dbReference type="InterPro" id="IPR039809">
    <property type="entry name" value="Chemokine_b/g/d"/>
</dbReference>
<sequence length="144" mass="16391">MKICEKKSRGFISANRFQLAFREASSSASRATADMTPWGDAKLFFCIFFIICCSAVTEAQVPVDCCLSVANQPIDKRLIADYREQAKACSIDATILVTRHGRKLCAPTKEERWVKDVMKHVDHLKKRCKNQKYQGNHCFGVKRE</sequence>
<dbReference type="STRING" id="48701.ENSPMEP00000034479"/>
<reference evidence="3" key="2">
    <citation type="submission" date="2025-09" db="UniProtKB">
        <authorList>
            <consortium name="Ensembl"/>
        </authorList>
    </citation>
    <scope>IDENTIFICATION</scope>
</reference>
<keyword evidence="4" id="KW-1185">Reference proteome</keyword>
<dbReference type="PANTHER" id="PTHR12015:SF108">
    <property type="entry name" value="C-C MOTIF CHEMOKINE 20"/>
    <property type="match status" value="1"/>
</dbReference>